<keyword evidence="4" id="KW-0560">Oxidoreductase</keyword>
<dbReference type="KEGG" id="thu:AC731_016970"/>
<dbReference type="InterPro" id="IPR050315">
    <property type="entry name" value="FAD-oxidoreductase_2"/>
</dbReference>
<sequence length="576" mass="62703">MLKRIEDIQDGERYDVVVVGAGGAGMSAALYAAIDGAKVLLVESTEYVGGTTAYSGATTWIVGTRHAPKVNPKDSLQDAKRFLDLAVGERSDPRVRQAFLDNGADAVAKIEDNSHVKYRPRDFHPDYLSELEGSTTCGRALEPYPFDGRLLGEHFNLIRPPIPEFTVLKGMMVDRDDILRLMAFIKQWWGSWDTFKYVTRIMLRHAGDRLRYPRGTRLVMGNALIGRLLLSIRERGVSLMTETRVTELRRGAEGVDALVLSQRGVSRRIEVTGGVIMATGGFNRHPQRRAQLMPGADVNWCPGGPGHTGALHELAEAVGARYGEGELSPCFWAPVSIRKRKDGSQAVFPHFVFDRAKPGMMIVNQHGKRYYNESISYHLTGITMQAANKTTPSVPSFLVTDADGMRKYGMGMVRPNKMGLAEALADGYVVSGNTLAELARKLGVEAANLEQAAADIGRFAKTGVDEHFQRGTTLYQRANGDATWSGPNPSLGPIETAPFYAVRLYPGDIGAAKGFQTDENARALDAADQSIPGLYAVGNDQQSIMGGTYPGPGITLGPGVVFAYLAARDAVARARR</sequence>
<evidence type="ECO:0000256" key="2">
    <source>
        <dbReference type="ARBA" id="ARBA00022630"/>
    </source>
</evidence>
<dbReference type="InterPro" id="IPR003953">
    <property type="entry name" value="FAD-dep_OxRdtase_2_FAD-bd"/>
</dbReference>
<evidence type="ECO:0000313" key="7">
    <source>
        <dbReference type="Proteomes" id="UP000036902"/>
    </source>
</evidence>
<gene>
    <name evidence="6" type="ORF">AC731_016970</name>
</gene>
<protein>
    <submittedName>
        <fullName evidence="6">FAD-binding dehydrogenase</fullName>
    </submittedName>
</protein>
<evidence type="ECO:0000256" key="3">
    <source>
        <dbReference type="ARBA" id="ARBA00022827"/>
    </source>
</evidence>
<dbReference type="NCBIfam" id="NF009477">
    <property type="entry name" value="PRK12843.1"/>
    <property type="match status" value="1"/>
</dbReference>
<dbReference type="SUPFAM" id="SSF51905">
    <property type="entry name" value="FAD/NAD(P)-binding domain"/>
    <property type="match status" value="1"/>
</dbReference>
<keyword evidence="7" id="KW-1185">Reference proteome</keyword>
<keyword evidence="3" id="KW-0274">FAD</keyword>
<dbReference type="Pfam" id="PF00890">
    <property type="entry name" value="FAD_binding_2"/>
    <property type="match status" value="1"/>
</dbReference>
<dbReference type="GO" id="GO:0016491">
    <property type="term" value="F:oxidoreductase activity"/>
    <property type="evidence" value="ECO:0007669"/>
    <property type="project" value="UniProtKB-KW"/>
</dbReference>
<dbReference type="SUPFAM" id="SSF56425">
    <property type="entry name" value="Succinate dehydrogenase/fumarate reductase flavoprotein, catalytic domain"/>
    <property type="match status" value="1"/>
</dbReference>
<proteinExistence type="predicted"/>
<dbReference type="GO" id="GO:0008202">
    <property type="term" value="P:steroid metabolic process"/>
    <property type="evidence" value="ECO:0007669"/>
    <property type="project" value="UniProtKB-ARBA"/>
</dbReference>
<organism evidence="6 7">
    <name type="scientific">Thauera humireducens</name>
    <dbReference type="NCBI Taxonomy" id="1134435"/>
    <lineage>
        <taxon>Bacteria</taxon>
        <taxon>Pseudomonadati</taxon>
        <taxon>Pseudomonadota</taxon>
        <taxon>Betaproteobacteria</taxon>
        <taxon>Rhodocyclales</taxon>
        <taxon>Zoogloeaceae</taxon>
        <taxon>Thauera</taxon>
    </lineage>
</organism>
<evidence type="ECO:0000313" key="6">
    <source>
        <dbReference type="EMBL" id="AMO38484.1"/>
    </source>
</evidence>
<dbReference type="STRING" id="1134435.AC731_016970"/>
<dbReference type="PANTHER" id="PTHR43400">
    <property type="entry name" value="FUMARATE REDUCTASE"/>
    <property type="match status" value="1"/>
</dbReference>
<dbReference type="PRINTS" id="PR00411">
    <property type="entry name" value="PNDRDTASEI"/>
</dbReference>
<dbReference type="EMBL" id="CP014646">
    <property type="protein sequence ID" value="AMO38484.1"/>
    <property type="molecule type" value="Genomic_DNA"/>
</dbReference>
<dbReference type="AlphaFoldDB" id="A0A127K9Z1"/>
<dbReference type="Proteomes" id="UP000036902">
    <property type="component" value="Chromosome"/>
</dbReference>
<dbReference type="Gene3D" id="3.50.50.60">
    <property type="entry name" value="FAD/NAD(P)-binding domain"/>
    <property type="match status" value="3"/>
</dbReference>
<evidence type="ECO:0000256" key="4">
    <source>
        <dbReference type="ARBA" id="ARBA00023002"/>
    </source>
</evidence>
<reference evidence="7" key="1">
    <citation type="submission" date="2016-03" db="EMBL/GenBank/DDBJ databases">
        <authorList>
            <person name="Ma C."/>
            <person name="Zhou S."/>
            <person name="Yang G."/>
        </authorList>
    </citation>
    <scope>NUCLEOTIDE SEQUENCE [LARGE SCALE GENOMIC DNA]</scope>
    <source>
        <strain evidence="7">SgZ-1</strain>
    </source>
</reference>
<accession>A0A127K9Z1</accession>
<feature type="domain" description="FAD-dependent oxidoreductase 2 FAD-binding" evidence="5">
    <location>
        <begin position="15"/>
        <end position="556"/>
    </location>
</feature>
<dbReference type="InterPro" id="IPR036188">
    <property type="entry name" value="FAD/NAD-bd_sf"/>
</dbReference>
<dbReference type="InterPro" id="IPR027477">
    <property type="entry name" value="Succ_DH/fumarate_Rdtase_cat_sf"/>
</dbReference>
<evidence type="ECO:0000256" key="1">
    <source>
        <dbReference type="ARBA" id="ARBA00001974"/>
    </source>
</evidence>
<keyword evidence="2" id="KW-0285">Flavoprotein</keyword>
<name>A0A127K9Z1_9RHOO</name>
<dbReference type="Gene3D" id="3.90.700.10">
    <property type="entry name" value="Succinate dehydrogenase/fumarate reductase flavoprotein, catalytic domain"/>
    <property type="match status" value="1"/>
</dbReference>
<evidence type="ECO:0000259" key="5">
    <source>
        <dbReference type="Pfam" id="PF00890"/>
    </source>
</evidence>
<dbReference type="PANTHER" id="PTHR43400:SF10">
    <property type="entry name" value="3-OXOSTEROID 1-DEHYDROGENASE"/>
    <property type="match status" value="1"/>
</dbReference>
<comment type="cofactor">
    <cofactor evidence="1">
        <name>FAD</name>
        <dbReference type="ChEBI" id="CHEBI:57692"/>
    </cofactor>
</comment>